<name>A0AAN4ZRE6_9BILA</name>
<dbReference type="PROSITE" id="PS00941">
    <property type="entry name" value="CARBOXYLESTERASE_B_2"/>
    <property type="match status" value="1"/>
</dbReference>
<organism evidence="2 3">
    <name type="scientific">Pristionchus mayeri</name>
    <dbReference type="NCBI Taxonomy" id="1317129"/>
    <lineage>
        <taxon>Eukaryota</taxon>
        <taxon>Metazoa</taxon>
        <taxon>Ecdysozoa</taxon>
        <taxon>Nematoda</taxon>
        <taxon>Chromadorea</taxon>
        <taxon>Rhabditida</taxon>
        <taxon>Rhabditina</taxon>
        <taxon>Diplogasteromorpha</taxon>
        <taxon>Diplogasteroidea</taxon>
        <taxon>Neodiplogasteridae</taxon>
        <taxon>Pristionchus</taxon>
    </lineage>
</organism>
<dbReference type="InterPro" id="IPR019819">
    <property type="entry name" value="Carboxylesterase_B_CS"/>
</dbReference>
<evidence type="ECO:0000259" key="1">
    <source>
        <dbReference type="Pfam" id="PF00135"/>
    </source>
</evidence>
<dbReference type="InterPro" id="IPR002018">
    <property type="entry name" value="CarbesteraseB"/>
</dbReference>
<dbReference type="Proteomes" id="UP001328107">
    <property type="component" value="Unassembled WGS sequence"/>
</dbReference>
<evidence type="ECO:0000313" key="2">
    <source>
        <dbReference type="EMBL" id="GMR43062.1"/>
    </source>
</evidence>
<reference evidence="3" key="1">
    <citation type="submission" date="2022-10" db="EMBL/GenBank/DDBJ databases">
        <title>Genome assembly of Pristionchus species.</title>
        <authorList>
            <person name="Yoshida K."/>
            <person name="Sommer R.J."/>
        </authorList>
    </citation>
    <scope>NUCLEOTIDE SEQUENCE [LARGE SCALE GENOMIC DNA]</scope>
    <source>
        <strain evidence="3">RS5460</strain>
    </source>
</reference>
<dbReference type="InterPro" id="IPR029058">
    <property type="entry name" value="AB_hydrolase_fold"/>
</dbReference>
<evidence type="ECO:0000313" key="3">
    <source>
        <dbReference type="Proteomes" id="UP001328107"/>
    </source>
</evidence>
<accession>A0AAN4ZRE6</accession>
<protein>
    <recommendedName>
        <fullName evidence="1">Carboxylesterase type B domain-containing protein</fullName>
    </recommendedName>
</protein>
<feature type="domain" description="Carboxylesterase type B" evidence="1">
    <location>
        <begin position="12"/>
        <end position="190"/>
    </location>
</feature>
<proteinExistence type="predicted"/>
<dbReference type="SUPFAM" id="SSF53474">
    <property type="entry name" value="alpha/beta-Hydrolases"/>
    <property type="match status" value="1"/>
</dbReference>
<gene>
    <name evidence="2" type="ORF">PMAYCL1PPCAC_13257</name>
</gene>
<dbReference type="AlphaFoldDB" id="A0AAN4ZRE6"/>
<sequence length="218" mass="24275">MACFGVYPSSAPIQTTHGIVEGKRIIHTGTRQVDGIPFAKPPIGELRFKKPVPADPWEDVLTTREYRARAMQKNFYLWDNIKKGKPSEDCLYINVFMPCWTPPDGGFPVMVFVHGGAFVMDGASNYGDIEICRNIVSREVVFVSIQYRLGYLGFWTTGDEACPGNNGLWDQVEALKWINKNIANFGGDPTLDRLRKLPAEEFAVNALRGEEGGEADLG</sequence>
<dbReference type="PANTHER" id="PTHR44590:SF3">
    <property type="entry name" value="CARBOXYLESTERASE TYPE B DOMAIN-CONTAINING PROTEIN"/>
    <property type="match status" value="1"/>
</dbReference>
<dbReference type="Pfam" id="PF00135">
    <property type="entry name" value="COesterase"/>
    <property type="match status" value="1"/>
</dbReference>
<dbReference type="Gene3D" id="3.40.50.1820">
    <property type="entry name" value="alpha/beta hydrolase"/>
    <property type="match status" value="1"/>
</dbReference>
<keyword evidence="3" id="KW-1185">Reference proteome</keyword>
<dbReference type="EMBL" id="BTRK01000003">
    <property type="protein sequence ID" value="GMR43062.1"/>
    <property type="molecule type" value="Genomic_DNA"/>
</dbReference>
<dbReference type="PANTHER" id="PTHR44590">
    <property type="entry name" value="CARBOXYLIC ESTER HYDROLASE-RELATED"/>
    <property type="match status" value="1"/>
</dbReference>
<comment type="caution">
    <text evidence="2">The sequence shown here is derived from an EMBL/GenBank/DDBJ whole genome shotgun (WGS) entry which is preliminary data.</text>
</comment>